<dbReference type="InterPro" id="IPR018948">
    <property type="entry name" value="GTP-bd_TrmE_N"/>
</dbReference>
<dbReference type="Proteomes" id="UP000277580">
    <property type="component" value="Unassembled WGS sequence"/>
</dbReference>
<evidence type="ECO:0000256" key="2">
    <source>
        <dbReference type="ARBA" id="ARBA00011043"/>
    </source>
</evidence>
<dbReference type="Gene3D" id="3.30.1360.120">
    <property type="entry name" value="Probable tRNA modification gtpase trme, domain 1"/>
    <property type="match status" value="1"/>
</dbReference>
<keyword evidence="3" id="KW-0819">tRNA processing</keyword>
<feature type="domain" description="GTP-binding protein TrmE N-terminal" evidence="8">
    <location>
        <begin position="203"/>
        <end position="324"/>
    </location>
</feature>
<keyword evidence="10" id="KW-0378">Hydrolase</keyword>
<dbReference type="PANTHER" id="PTHR42714">
    <property type="entry name" value="TRNA MODIFICATION GTPASE GTPBP3"/>
    <property type="match status" value="1"/>
</dbReference>
<dbReference type="GO" id="GO:0003924">
    <property type="term" value="F:GTPase activity"/>
    <property type="evidence" value="ECO:0007669"/>
    <property type="project" value="InterPro"/>
</dbReference>
<dbReference type="GO" id="GO:0030488">
    <property type="term" value="P:tRNA methylation"/>
    <property type="evidence" value="ECO:0007669"/>
    <property type="project" value="TreeGrafter"/>
</dbReference>
<dbReference type="InterPro" id="IPR004520">
    <property type="entry name" value="GTPase_MnmE"/>
</dbReference>
<dbReference type="Pfam" id="PF10396">
    <property type="entry name" value="TrmE_N"/>
    <property type="match status" value="1"/>
</dbReference>
<evidence type="ECO:0000259" key="8">
    <source>
        <dbReference type="Pfam" id="PF10396"/>
    </source>
</evidence>
<evidence type="ECO:0000313" key="10">
    <source>
        <dbReference type="EMBL" id="RPB16202.1"/>
    </source>
</evidence>
<evidence type="ECO:0000256" key="1">
    <source>
        <dbReference type="ARBA" id="ARBA00004173"/>
    </source>
</evidence>
<feature type="domain" description="MnmE helical" evidence="9">
    <location>
        <begin position="327"/>
        <end position="697"/>
    </location>
</feature>
<dbReference type="Pfam" id="PF01926">
    <property type="entry name" value="MMR_HSR1"/>
    <property type="match status" value="1"/>
</dbReference>
<dbReference type="CDD" id="cd04164">
    <property type="entry name" value="trmE"/>
    <property type="match status" value="1"/>
</dbReference>
<evidence type="ECO:0000313" key="11">
    <source>
        <dbReference type="Proteomes" id="UP000277580"/>
    </source>
</evidence>
<dbReference type="GO" id="GO:0005525">
    <property type="term" value="F:GTP binding"/>
    <property type="evidence" value="ECO:0007669"/>
    <property type="project" value="UniProtKB-KW"/>
</dbReference>
<evidence type="ECO:0000256" key="3">
    <source>
        <dbReference type="ARBA" id="ARBA00022694"/>
    </source>
</evidence>
<accession>A0A3N4L3V7</accession>
<dbReference type="InterPro" id="IPR027266">
    <property type="entry name" value="TrmE/GcvT-like"/>
</dbReference>
<protein>
    <submittedName>
        <fullName evidence="10">P-loop containing nucleoside triphosphate hydrolase protein</fullName>
    </submittedName>
</protein>
<dbReference type="SUPFAM" id="SSF52540">
    <property type="entry name" value="P-loop containing nucleoside triphosphate hydrolases"/>
    <property type="match status" value="1"/>
</dbReference>
<dbReference type="CDD" id="cd14858">
    <property type="entry name" value="TrmE_N"/>
    <property type="match status" value="1"/>
</dbReference>
<evidence type="ECO:0000259" key="9">
    <source>
        <dbReference type="Pfam" id="PF12631"/>
    </source>
</evidence>
<dbReference type="Pfam" id="PF12631">
    <property type="entry name" value="MnmE_helical"/>
    <property type="match status" value="1"/>
</dbReference>
<dbReference type="InParanoid" id="A0A3N4L3V7"/>
<dbReference type="NCBIfam" id="NF003661">
    <property type="entry name" value="PRK05291.1-3"/>
    <property type="match status" value="1"/>
</dbReference>
<sequence>MPCGWVLDRRFQNKTSGNQNVKKEDGLCGLMSSGLHYSYTLDTYLAFSEDCLLSIRRIKFIKGQFYIKQALDTSACNSKFYQWSDVVNHMPQLTKISEVLANTKPSCSSSDHQNSTSHSSLPRLKIIQQKGAQYSRAGSSVSMRPAFYALRATACRRSTGPVTLRFLPQQPLAVHSRSTRSSSSLQPSKPLHEADPHHDSPNTIFALSTAAGKSAIAVVRISGPACMDIFASLCPSTSPPKPRRATLRTLYRPHTNEILDPGSIVLYFPGPRSVTGEDTLELHLHGGPAIVRAVLGAIPQAHSRHRIVYAEPGEFTRRAFANERLTLPQIEALGDILSAATEQQRIQSVRSSTSALSQRYEGWRAALIAARGELEALIDFSEDQQFETSSSELLRNVVVAVERLRGVLKGHVANAMKGEMLRSGISLALVGAPNAGKSSLLNRVVGREAVIVSGEAGTTRDVVDLSVDLGGFMVVLGDTAGLRVGDVAEGVGEIEKEGIKRAKKRVMEGDVVVVVLSVEETADGPQIKISPEVCDVVREVAGKEIIVVVNKMDLLPGATLPREVLDKIATSMPGLPPGRVFGISCTTEAGAGIQEFLNGLITIFKEMTSPVSSSASSDDWHESIGATERQRLLVEECIESLDSFLAHTSSELEEETDVVVAAEELRMAAEALAKITGRGEGAGDVEEVLGVVFEKFCVGK</sequence>
<dbReference type="EMBL" id="ML119110">
    <property type="protein sequence ID" value="RPB16202.1"/>
    <property type="molecule type" value="Genomic_DNA"/>
</dbReference>
<dbReference type="InterPro" id="IPR031168">
    <property type="entry name" value="G_TrmE"/>
</dbReference>
<evidence type="ECO:0000256" key="5">
    <source>
        <dbReference type="ARBA" id="ARBA00023134"/>
    </source>
</evidence>
<dbReference type="HAMAP" id="MF_00379">
    <property type="entry name" value="GTPase_MnmE"/>
    <property type="match status" value="1"/>
</dbReference>
<keyword evidence="4" id="KW-0547">Nucleotide-binding</keyword>
<dbReference type="InterPro" id="IPR027368">
    <property type="entry name" value="MnmE_dom2"/>
</dbReference>
<evidence type="ECO:0000259" key="7">
    <source>
        <dbReference type="Pfam" id="PF01926"/>
    </source>
</evidence>
<keyword evidence="11" id="KW-1185">Reference proteome</keyword>
<dbReference type="FunCoup" id="A0A3N4L3V7">
    <property type="interactions" value="423"/>
</dbReference>
<dbReference type="InterPro" id="IPR005225">
    <property type="entry name" value="Small_GTP-bd"/>
</dbReference>
<gene>
    <name evidence="10" type="ORF">P167DRAFT_562601</name>
</gene>
<dbReference type="Gene3D" id="1.20.120.430">
    <property type="entry name" value="tRNA modification GTPase MnmE domain 2"/>
    <property type="match status" value="1"/>
</dbReference>
<dbReference type="InterPro" id="IPR025867">
    <property type="entry name" value="MnmE_helical"/>
</dbReference>
<evidence type="ECO:0000256" key="6">
    <source>
        <dbReference type="SAM" id="MobiDB-lite"/>
    </source>
</evidence>
<dbReference type="Gene3D" id="3.40.50.300">
    <property type="entry name" value="P-loop containing nucleotide triphosphate hydrolases"/>
    <property type="match status" value="1"/>
</dbReference>
<reference evidence="10 11" key="1">
    <citation type="journal article" date="2018" name="Nat. Ecol. Evol.">
        <title>Pezizomycetes genomes reveal the molecular basis of ectomycorrhizal truffle lifestyle.</title>
        <authorList>
            <person name="Murat C."/>
            <person name="Payen T."/>
            <person name="Noel B."/>
            <person name="Kuo A."/>
            <person name="Morin E."/>
            <person name="Chen J."/>
            <person name="Kohler A."/>
            <person name="Krizsan K."/>
            <person name="Balestrini R."/>
            <person name="Da Silva C."/>
            <person name="Montanini B."/>
            <person name="Hainaut M."/>
            <person name="Levati E."/>
            <person name="Barry K.W."/>
            <person name="Belfiori B."/>
            <person name="Cichocki N."/>
            <person name="Clum A."/>
            <person name="Dockter R.B."/>
            <person name="Fauchery L."/>
            <person name="Guy J."/>
            <person name="Iotti M."/>
            <person name="Le Tacon F."/>
            <person name="Lindquist E.A."/>
            <person name="Lipzen A."/>
            <person name="Malagnac F."/>
            <person name="Mello A."/>
            <person name="Molinier V."/>
            <person name="Miyauchi S."/>
            <person name="Poulain J."/>
            <person name="Riccioni C."/>
            <person name="Rubini A."/>
            <person name="Sitrit Y."/>
            <person name="Splivallo R."/>
            <person name="Traeger S."/>
            <person name="Wang M."/>
            <person name="Zifcakova L."/>
            <person name="Wipf D."/>
            <person name="Zambonelli A."/>
            <person name="Paolocci F."/>
            <person name="Nowrousian M."/>
            <person name="Ottonello S."/>
            <person name="Baldrian P."/>
            <person name="Spatafora J.W."/>
            <person name="Henrissat B."/>
            <person name="Nagy L.G."/>
            <person name="Aury J.M."/>
            <person name="Wincker P."/>
            <person name="Grigoriev I.V."/>
            <person name="Bonfante P."/>
            <person name="Martin F.M."/>
        </authorList>
    </citation>
    <scope>NUCLEOTIDE SEQUENCE [LARGE SCALE GENOMIC DNA]</scope>
    <source>
        <strain evidence="10 11">CCBAS932</strain>
    </source>
</reference>
<name>A0A3N4L3V7_9PEZI</name>
<comment type="similarity">
    <text evidence="2">Belongs to the TRAFAC class TrmE-Era-EngA-EngB-Septin-like GTPase superfamily. TrmE GTPase family.</text>
</comment>
<evidence type="ECO:0000256" key="4">
    <source>
        <dbReference type="ARBA" id="ARBA00022741"/>
    </source>
</evidence>
<comment type="subcellular location">
    <subcellularLocation>
        <location evidence="1">Mitochondrion</location>
    </subcellularLocation>
</comment>
<dbReference type="InterPro" id="IPR027417">
    <property type="entry name" value="P-loop_NTPase"/>
</dbReference>
<dbReference type="SUPFAM" id="SSF103025">
    <property type="entry name" value="Folate-binding domain"/>
    <property type="match status" value="1"/>
</dbReference>
<dbReference type="GO" id="GO:0005739">
    <property type="term" value="C:mitochondrion"/>
    <property type="evidence" value="ECO:0007669"/>
    <property type="project" value="UniProtKB-SubCell"/>
</dbReference>
<dbReference type="InterPro" id="IPR006073">
    <property type="entry name" value="GTP-bd"/>
</dbReference>
<feature type="compositionally biased region" description="Basic and acidic residues" evidence="6">
    <location>
        <begin position="190"/>
        <end position="200"/>
    </location>
</feature>
<feature type="domain" description="G" evidence="7">
    <location>
        <begin position="427"/>
        <end position="551"/>
    </location>
</feature>
<feature type="region of interest" description="Disordered" evidence="6">
    <location>
        <begin position="173"/>
        <end position="203"/>
    </location>
</feature>
<organism evidence="10 11">
    <name type="scientific">Morchella conica CCBAS932</name>
    <dbReference type="NCBI Taxonomy" id="1392247"/>
    <lineage>
        <taxon>Eukaryota</taxon>
        <taxon>Fungi</taxon>
        <taxon>Dikarya</taxon>
        <taxon>Ascomycota</taxon>
        <taxon>Pezizomycotina</taxon>
        <taxon>Pezizomycetes</taxon>
        <taxon>Pezizales</taxon>
        <taxon>Morchellaceae</taxon>
        <taxon>Morchella</taxon>
    </lineage>
</organism>
<keyword evidence="5" id="KW-0342">GTP-binding</keyword>
<dbReference type="GO" id="GO:0002098">
    <property type="term" value="P:tRNA wobble uridine modification"/>
    <property type="evidence" value="ECO:0007669"/>
    <property type="project" value="TreeGrafter"/>
</dbReference>
<proteinExistence type="inferred from homology"/>
<dbReference type="STRING" id="1392247.A0A3N4L3V7"/>
<dbReference type="FunFam" id="3.30.1360.120:FF:000007">
    <property type="entry name" value="tRNA modification GTPase GTPBP3, mitochondrial"/>
    <property type="match status" value="1"/>
</dbReference>
<dbReference type="OrthoDB" id="188276at2759"/>
<dbReference type="PANTHER" id="PTHR42714:SF2">
    <property type="entry name" value="TRNA MODIFICATION GTPASE GTPBP3, MITOCHONDRIAL"/>
    <property type="match status" value="1"/>
</dbReference>
<dbReference type="AlphaFoldDB" id="A0A3N4L3V7"/>
<dbReference type="NCBIfam" id="TIGR00231">
    <property type="entry name" value="small_GTP"/>
    <property type="match status" value="1"/>
</dbReference>